<evidence type="ECO:0000313" key="1">
    <source>
        <dbReference type="EMBL" id="KAK7497749.1"/>
    </source>
</evidence>
<organism evidence="1 2">
    <name type="scientific">Batillaria attramentaria</name>
    <dbReference type="NCBI Taxonomy" id="370345"/>
    <lineage>
        <taxon>Eukaryota</taxon>
        <taxon>Metazoa</taxon>
        <taxon>Spiralia</taxon>
        <taxon>Lophotrochozoa</taxon>
        <taxon>Mollusca</taxon>
        <taxon>Gastropoda</taxon>
        <taxon>Caenogastropoda</taxon>
        <taxon>Sorbeoconcha</taxon>
        <taxon>Cerithioidea</taxon>
        <taxon>Batillariidae</taxon>
        <taxon>Batillaria</taxon>
    </lineage>
</organism>
<sequence length="122" mass="13808">MCVDDEPEKYSVMVQNGKREEGGDWESRDCCRICRKVPKTRYRARENHSDTEVNACNASCTKEEAEEEEVHQLNGQCRPGVGHLSSSSLTSAVNPVLQMQRCRGDWPEPASSPMYLQRSQSD</sequence>
<dbReference type="AlphaFoldDB" id="A0ABD0LE55"/>
<dbReference type="Proteomes" id="UP001519460">
    <property type="component" value="Unassembled WGS sequence"/>
</dbReference>
<comment type="caution">
    <text evidence="1">The sequence shown here is derived from an EMBL/GenBank/DDBJ whole genome shotgun (WGS) entry which is preliminary data.</text>
</comment>
<gene>
    <name evidence="1" type="ORF">BaRGS_00010883</name>
</gene>
<name>A0ABD0LE55_9CAEN</name>
<dbReference type="EMBL" id="JACVVK020000055">
    <property type="protein sequence ID" value="KAK7497749.1"/>
    <property type="molecule type" value="Genomic_DNA"/>
</dbReference>
<reference evidence="1 2" key="1">
    <citation type="journal article" date="2023" name="Sci. Data">
        <title>Genome assembly of the Korean intertidal mud-creeper Batillaria attramentaria.</title>
        <authorList>
            <person name="Patra A.K."/>
            <person name="Ho P.T."/>
            <person name="Jun S."/>
            <person name="Lee S.J."/>
            <person name="Kim Y."/>
            <person name="Won Y.J."/>
        </authorList>
    </citation>
    <scope>NUCLEOTIDE SEQUENCE [LARGE SCALE GENOMIC DNA]</scope>
    <source>
        <strain evidence="1">Wonlab-2016</strain>
    </source>
</reference>
<proteinExistence type="predicted"/>
<protein>
    <submittedName>
        <fullName evidence="1">Uncharacterized protein</fullName>
    </submittedName>
</protein>
<keyword evidence="2" id="KW-1185">Reference proteome</keyword>
<evidence type="ECO:0000313" key="2">
    <source>
        <dbReference type="Proteomes" id="UP001519460"/>
    </source>
</evidence>
<accession>A0ABD0LE55</accession>